<reference evidence="2 3" key="1">
    <citation type="submission" date="2015-09" db="EMBL/GenBank/DDBJ databases">
        <title>Draft genome sequence of Alicyclobacillus ferrooxydans DSM 22381.</title>
        <authorList>
            <person name="Hemp J."/>
        </authorList>
    </citation>
    <scope>NUCLEOTIDE SEQUENCE [LARGE SCALE GENOMIC DNA]</scope>
    <source>
        <strain evidence="2 3">TC-34</strain>
    </source>
</reference>
<dbReference type="Proteomes" id="UP000050482">
    <property type="component" value="Unassembled WGS sequence"/>
</dbReference>
<dbReference type="GO" id="GO:0015074">
    <property type="term" value="P:DNA integration"/>
    <property type="evidence" value="ECO:0007669"/>
    <property type="project" value="InterPro"/>
</dbReference>
<evidence type="ECO:0000259" key="1">
    <source>
        <dbReference type="PROSITE" id="PS50994"/>
    </source>
</evidence>
<name>A0A0P9CEM8_9BACL</name>
<dbReference type="OrthoDB" id="501284at2"/>
<sequence>MQLTVNMLIQFMGEDGSPDHIERILWTDGLQKEVVTIEILGRTSLPKFRQVDDLLTLVSLGQVVAMSDDPHMNLITENSITEKERAIRDKAWEIIQVVTGTKNQPNVFYPSHRADVIKKANVLFGVSEKTIRSYLRRFWQRGQHKNALVPNYRAGVMNRSSTLIGRKRGRPRKFAEIVGNGINVDETTKRIFRVALNRFYYGQGLSLVRSYELMRREYYSDAVRDAEGTEQRVLKSTAETPTLGQFKYHFYKERDWKREISARQSKKSYLQRHRSLLGDGTSQAFGPGSIYQIDATIADVYLVSRYNRNWVIGRPVVYGVIDTFSRMVCGLYVGLEGPSWLGAMGALYNTVQNKVEFCKEYGIIDIAEEDFPVHHLPEALLADQGEMASKMAEPLIRNLNVKIMTTGSFRPDWKPIVERFFKTLNGYVKPILPGGIQPDFRERGSHDYRLDATLDLYQFTQIMIRAVLHHNSTSMNSYQRDAQMVADDVPPIPLKLWNWGIQNRAGKLRTIPEDLMRLHLMPTVQASITARGIRCFKGLLYSTEKALRERWFEKARNDGKSVKVTVSYDPRNLNYIYIPHEDGKGFDKCYLLNHQARYRDKTLEEIEHLLEQEKFDRSANEDRMLQQKVDLLSEIDDIIKDAERMTKQERNTGESKSKRVRDIRINRHVEKALNRQVDAFVLDKPKSQSEGQVVPLNPETMEDELNSELALLKRKQKERFNGSDE</sequence>
<dbReference type="PROSITE" id="PS50994">
    <property type="entry name" value="INTEGRASE"/>
    <property type="match status" value="1"/>
</dbReference>
<dbReference type="STRING" id="471514.AN477_09000"/>
<keyword evidence="3" id="KW-1185">Reference proteome</keyword>
<proteinExistence type="predicted"/>
<comment type="caution">
    <text evidence="2">The sequence shown here is derived from an EMBL/GenBank/DDBJ whole genome shotgun (WGS) entry which is preliminary data.</text>
</comment>
<dbReference type="InterPro" id="IPR001584">
    <property type="entry name" value="Integrase_cat-core"/>
</dbReference>
<protein>
    <recommendedName>
        <fullName evidence="1">Integrase catalytic domain-containing protein</fullName>
    </recommendedName>
</protein>
<dbReference type="Pfam" id="PF09299">
    <property type="entry name" value="Mu-transpos_C"/>
    <property type="match status" value="1"/>
</dbReference>
<dbReference type="GO" id="GO:0003676">
    <property type="term" value="F:nucleic acid binding"/>
    <property type="evidence" value="ECO:0007669"/>
    <property type="project" value="InterPro"/>
</dbReference>
<dbReference type="InterPro" id="IPR015378">
    <property type="entry name" value="Transposase-like_Mu_C"/>
</dbReference>
<evidence type="ECO:0000313" key="3">
    <source>
        <dbReference type="Proteomes" id="UP000050482"/>
    </source>
</evidence>
<accession>A0A0P9CEM8</accession>
<dbReference type="PATRIC" id="fig|471514.4.peg.3380"/>
<gene>
    <name evidence="2" type="ORF">AN477_09000</name>
</gene>
<dbReference type="Gene3D" id="3.30.420.10">
    <property type="entry name" value="Ribonuclease H-like superfamily/Ribonuclease H"/>
    <property type="match status" value="1"/>
</dbReference>
<feature type="domain" description="Integrase catalytic" evidence="1">
    <location>
        <begin position="283"/>
        <end position="485"/>
    </location>
</feature>
<dbReference type="InterPro" id="IPR012337">
    <property type="entry name" value="RNaseH-like_sf"/>
</dbReference>
<evidence type="ECO:0000313" key="2">
    <source>
        <dbReference type="EMBL" id="KPV44066.1"/>
    </source>
</evidence>
<dbReference type="SUPFAM" id="SSF53098">
    <property type="entry name" value="Ribonuclease H-like"/>
    <property type="match status" value="1"/>
</dbReference>
<dbReference type="AlphaFoldDB" id="A0A0P9CEM8"/>
<dbReference type="EMBL" id="LJCO01000041">
    <property type="protein sequence ID" value="KPV44066.1"/>
    <property type="molecule type" value="Genomic_DNA"/>
</dbReference>
<organism evidence="2 3">
    <name type="scientific">Alicyclobacillus ferrooxydans</name>
    <dbReference type="NCBI Taxonomy" id="471514"/>
    <lineage>
        <taxon>Bacteria</taxon>
        <taxon>Bacillati</taxon>
        <taxon>Bacillota</taxon>
        <taxon>Bacilli</taxon>
        <taxon>Bacillales</taxon>
        <taxon>Alicyclobacillaceae</taxon>
        <taxon>Alicyclobacillus</taxon>
    </lineage>
</organism>
<dbReference type="InterPro" id="IPR036397">
    <property type="entry name" value="RNaseH_sf"/>
</dbReference>